<comment type="caution">
    <text evidence="1">The sequence shown here is derived from an EMBL/GenBank/DDBJ whole genome shotgun (WGS) entry which is preliminary data.</text>
</comment>
<name>A0A546XI44_RHIRH</name>
<proteinExistence type="predicted"/>
<organism evidence="1 2">
    <name type="scientific">Rhizobium rhizogenes</name>
    <name type="common">Agrobacterium rhizogenes</name>
    <dbReference type="NCBI Taxonomy" id="359"/>
    <lineage>
        <taxon>Bacteria</taxon>
        <taxon>Pseudomonadati</taxon>
        <taxon>Pseudomonadota</taxon>
        <taxon>Alphaproteobacteria</taxon>
        <taxon>Hyphomicrobiales</taxon>
        <taxon>Rhizobiaceae</taxon>
        <taxon>Rhizobium/Agrobacterium group</taxon>
        <taxon>Rhizobium</taxon>
    </lineage>
</organism>
<evidence type="ECO:0000313" key="2">
    <source>
        <dbReference type="Proteomes" id="UP000315434"/>
    </source>
</evidence>
<gene>
    <name evidence="1" type="ORF">EXN68_12000</name>
</gene>
<evidence type="ECO:0000313" key="1">
    <source>
        <dbReference type="EMBL" id="TRB00433.1"/>
    </source>
</evidence>
<dbReference type="Proteomes" id="UP000315434">
    <property type="component" value="Unassembled WGS sequence"/>
</dbReference>
<reference evidence="1 2" key="1">
    <citation type="journal article" date="2019" name="Appl. Microbiol. Biotechnol.">
        <title>Differential efficiency of wild type rhizogenic strains for rol gene transformation of plants.</title>
        <authorList>
            <person name="Desmet S."/>
            <person name="De Keyser E."/>
            <person name="Van Vaerenbergh J."/>
            <person name="Baeyen S."/>
            <person name="Van Huylenbroeck J."/>
            <person name="Geelen D."/>
            <person name="Dhooghe E."/>
        </authorList>
    </citation>
    <scope>NUCLEOTIDE SEQUENCE [LARGE SCALE GENOMIC DNA]</scope>
    <source>
        <strain evidence="1 2">GBBC3284</strain>
    </source>
</reference>
<dbReference type="EMBL" id="SGNY01000003">
    <property type="protein sequence ID" value="TRB00433.1"/>
    <property type="molecule type" value="Genomic_DNA"/>
</dbReference>
<accession>A0A546XI44</accession>
<dbReference type="RefSeq" id="WP_142840994.1">
    <property type="nucleotide sequence ID" value="NZ_SGNY01000003.1"/>
</dbReference>
<sequence>MADKVIYMRPGETLEIRHILHDDFERNAKSWQAQPRPEKDLIKINGPHSITPATPLLECKHWKTWSAASAKQEGK</sequence>
<dbReference type="AlphaFoldDB" id="A0A546XI44"/>
<protein>
    <submittedName>
        <fullName evidence="1">Uncharacterized protein</fullName>
    </submittedName>
</protein>